<sequence>MGLIPYDPFRQLANMQKEFDHFFTDFPSHFGNQHNIGGIRVDVHETENEIIATCDIPGLQKKEDVDIEVENDMLMISGSIHKSQEMKEENTHRRERYVGRFQRVVSLPCPVSNVGVRASYKNGVLEIRMPKSMKNQRRRVHVEFH</sequence>
<protein>
    <submittedName>
        <fullName evidence="4">Hsp20/alpha crystallin family protein</fullName>
    </submittedName>
</protein>
<dbReference type="Pfam" id="PF00011">
    <property type="entry name" value="HSP20"/>
    <property type="match status" value="1"/>
</dbReference>
<evidence type="ECO:0000256" key="2">
    <source>
        <dbReference type="RuleBase" id="RU003616"/>
    </source>
</evidence>
<dbReference type="Gene3D" id="2.60.40.790">
    <property type="match status" value="1"/>
</dbReference>
<organism evidence="4 5">
    <name type="scientific">Ectobacillus funiculus</name>
    <dbReference type="NCBI Taxonomy" id="137993"/>
    <lineage>
        <taxon>Bacteria</taxon>
        <taxon>Bacillati</taxon>
        <taxon>Bacillota</taxon>
        <taxon>Bacilli</taxon>
        <taxon>Bacillales</taxon>
        <taxon>Bacillaceae</taxon>
        <taxon>Ectobacillus</taxon>
    </lineage>
</organism>
<name>A0ABV5WER9_9BACI</name>
<dbReference type="PROSITE" id="PS01031">
    <property type="entry name" value="SHSP"/>
    <property type="match status" value="1"/>
</dbReference>
<dbReference type="InterPro" id="IPR031107">
    <property type="entry name" value="Small_HSP"/>
</dbReference>
<accession>A0ABV5WER9</accession>
<gene>
    <name evidence="4" type="ORF">ACFFMS_10140</name>
</gene>
<comment type="similarity">
    <text evidence="1 2">Belongs to the small heat shock protein (HSP20) family.</text>
</comment>
<dbReference type="EMBL" id="JBHMAF010000042">
    <property type="protein sequence ID" value="MFB9758840.1"/>
    <property type="molecule type" value="Genomic_DNA"/>
</dbReference>
<evidence type="ECO:0000256" key="1">
    <source>
        <dbReference type="PROSITE-ProRule" id="PRU00285"/>
    </source>
</evidence>
<dbReference type="PANTHER" id="PTHR11527">
    <property type="entry name" value="HEAT-SHOCK PROTEIN 20 FAMILY MEMBER"/>
    <property type="match status" value="1"/>
</dbReference>
<dbReference type="InterPro" id="IPR002068">
    <property type="entry name" value="A-crystallin/Hsp20_dom"/>
</dbReference>
<comment type="caution">
    <text evidence="4">The sequence shown here is derived from an EMBL/GenBank/DDBJ whole genome shotgun (WGS) entry which is preliminary data.</text>
</comment>
<feature type="domain" description="SHSP" evidence="3">
    <location>
        <begin position="32"/>
        <end position="145"/>
    </location>
</feature>
<keyword evidence="5" id="KW-1185">Reference proteome</keyword>
<dbReference type="CDD" id="cd06464">
    <property type="entry name" value="ACD_sHsps-like"/>
    <property type="match status" value="1"/>
</dbReference>
<dbReference type="Proteomes" id="UP001589609">
    <property type="component" value="Unassembled WGS sequence"/>
</dbReference>
<evidence type="ECO:0000313" key="4">
    <source>
        <dbReference type="EMBL" id="MFB9758840.1"/>
    </source>
</evidence>
<evidence type="ECO:0000313" key="5">
    <source>
        <dbReference type="Proteomes" id="UP001589609"/>
    </source>
</evidence>
<dbReference type="SUPFAM" id="SSF49764">
    <property type="entry name" value="HSP20-like chaperones"/>
    <property type="match status" value="1"/>
</dbReference>
<evidence type="ECO:0000259" key="3">
    <source>
        <dbReference type="PROSITE" id="PS01031"/>
    </source>
</evidence>
<dbReference type="RefSeq" id="WP_342047780.1">
    <property type="nucleotide sequence ID" value="NZ_JBHMAF010000042.1"/>
</dbReference>
<dbReference type="InterPro" id="IPR008978">
    <property type="entry name" value="HSP20-like_chaperone"/>
</dbReference>
<proteinExistence type="inferred from homology"/>
<reference evidence="4 5" key="1">
    <citation type="submission" date="2024-09" db="EMBL/GenBank/DDBJ databases">
        <authorList>
            <person name="Sun Q."/>
            <person name="Mori K."/>
        </authorList>
    </citation>
    <scope>NUCLEOTIDE SEQUENCE [LARGE SCALE GENOMIC DNA]</scope>
    <source>
        <strain evidence="4 5">JCM 11201</strain>
    </source>
</reference>